<name>A0A150IHB9_9EURY</name>
<dbReference type="Proteomes" id="UP000092401">
    <property type="component" value="Unassembled WGS sequence"/>
</dbReference>
<sequence>MIEGDIIYIDKKLVLSHSWRPFSWMCYGELENTYLRPIHQYCIENPQKAIWMYVEYKDSNEKINEILYALFRQYTISNLHYTISAQNEKWYHKKRYKTAMKFYEKYKEELQLTWKTTELAEQYEIKKVDLFPESIWHF</sequence>
<organism evidence="1 2">
    <name type="scientific">Candidatus Methanofastidiosum methylothiophilum</name>
    <dbReference type="NCBI Taxonomy" id="1705564"/>
    <lineage>
        <taxon>Archaea</taxon>
        <taxon>Methanobacteriati</taxon>
        <taxon>Methanobacteriota</taxon>
        <taxon>Stenosarchaea group</taxon>
        <taxon>Candidatus Methanofastidiosia</taxon>
        <taxon>Candidatus Methanofastidiosales</taxon>
        <taxon>Candidatus Methanofastidiosaceae</taxon>
        <taxon>Candidatus Methanofastidiosum</taxon>
    </lineage>
</organism>
<dbReference type="AlphaFoldDB" id="A0A150IHB9"/>
<evidence type="ECO:0000313" key="2">
    <source>
        <dbReference type="Proteomes" id="UP000092401"/>
    </source>
</evidence>
<dbReference type="EMBL" id="LNGE01000071">
    <property type="protein sequence ID" value="KYC44390.1"/>
    <property type="molecule type" value="Genomic_DNA"/>
</dbReference>
<comment type="caution">
    <text evidence="1">The sequence shown here is derived from an EMBL/GenBank/DDBJ whole genome shotgun (WGS) entry which is preliminary data.</text>
</comment>
<proteinExistence type="predicted"/>
<reference evidence="1 2" key="1">
    <citation type="journal article" date="2016" name="ISME J.">
        <title>Chasing the elusive Euryarchaeota class WSA2: genomes reveal a uniquely fastidious methyl-reducing methanogen.</title>
        <authorList>
            <person name="Nobu M.K."/>
            <person name="Narihiro T."/>
            <person name="Kuroda K."/>
            <person name="Mei R."/>
            <person name="Liu W.T."/>
        </authorList>
    </citation>
    <scope>NUCLEOTIDE SEQUENCE [LARGE SCALE GENOMIC DNA]</scope>
    <source>
        <strain evidence="1">B03fssc0709_Meth_Bin005</strain>
    </source>
</reference>
<evidence type="ECO:0000313" key="1">
    <source>
        <dbReference type="EMBL" id="KYC44390.1"/>
    </source>
</evidence>
<accession>A0A150IHB9</accession>
<protein>
    <submittedName>
        <fullName evidence="1">Uncharacterized protein</fullName>
    </submittedName>
</protein>
<gene>
    <name evidence="1" type="ORF">APG10_01767</name>
</gene>